<evidence type="ECO:0000313" key="10">
    <source>
        <dbReference type="Proteomes" id="UP001305414"/>
    </source>
</evidence>
<sequence length="404" mass="44212">MSDKKNEDYTIRMPESGNRSPFGGEKDPFIPQRPSRVASHNSLASRFAKIENNPTASILAYCFASISMTVVNKYVVSGSEWNLNFFYLGVQVTENHSISFHNRLLIPVCIATIQILKQIGVITNLAPFDANKGRRWFPVSLLLVGMIYTSTKSLQYLSVPVYTIFKNLTIIVIAYGEVLWFGGSVTPLALLSFGLMVLSSVVAAWADTRYAGQTLDAAAALATLNAGYAWMGLNVFCTASYILSMRKVIKSMNFKDWDTMFYNNLLTIPVLIVCSLIAEDWSSENLAKNFPAETRNSLFIGMIYSGLGAILISYCSAWCIRVTSSTTYSMVGALNKLPIAVSGLIFFAAPVTVGSVSAIILGFISGIIFTWSKIRQSELAKNTLPVSQPTMSASSQSNRDAANS</sequence>
<comment type="similarity">
    <text evidence="2 7">Belongs to the TPT transporter family. SLC35D subfamily.</text>
</comment>
<keyword evidence="4 7" id="KW-0812">Transmembrane</keyword>
<dbReference type="Proteomes" id="UP001305414">
    <property type="component" value="Unassembled WGS sequence"/>
</dbReference>
<evidence type="ECO:0000256" key="7">
    <source>
        <dbReference type="RuleBase" id="RU367097"/>
    </source>
</evidence>
<reference evidence="9 10" key="1">
    <citation type="submission" date="2023-10" db="EMBL/GenBank/DDBJ databases">
        <title>Draft genome sequence of Xylaria bambusicola isolate GMP-LS, the root and basal stem rot pathogen of sugarcane in Indonesia.</title>
        <authorList>
            <person name="Selvaraj P."/>
            <person name="Muralishankar V."/>
            <person name="Muruganantham S."/>
            <person name="Sp S."/>
            <person name="Haryani S."/>
            <person name="Lau K.J.X."/>
            <person name="Naqvi N.I."/>
        </authorList>
    </citation>
    <scope>NUCLEOTIDE SEQUENCE [LARGE SCALE GENOMIC DNA]</scope>
    <source>
        <strain evidence="9">GMP-LS</strain>
    </source>
</reference>
<dbReference type="NCBIfam" id="TIGR00803">
    <property type="entry name" value="nst"/>
    <property type="match status" value="1"/>
</dbReference>
<keyword evidence="7" id="KW-0762">Sugar transport</keyword>
<dbReference type="GO" id="GO:0000139">
    <property type="term" value="C:Golgi membrane"/>
    <property type="evidence" value="ECO:0007669"/>
    <property type="project" value="UniProtKB-SubCell"/>
</dbReference>
<evidence type="ECO:0000256" key="4">
    <source>
        <dbReference type="ARBA" id="ARBA00022692"/>
    </source>
</evidence>
<keyword evidence="10" id="KW-1185">Reference proteome</keyword>
<name>A0AAN7V0T7_9PEZI</name>
<keyword evidence="7" id="KW-0256">Endoplasmic reticulum</keyword>
<comment type="subcellular location">
    <subcellularLocation>
        <location evidence="7">Golgi apparatus membrane</location>
        <topology evidence="7">Multi-pass membrane protein</topology>
    </subcellularLocation>
    <subcellularLocation>
        <location evidence="7">Cytoplasmic vesicle membrane</location>
        <topology evidence="7">Multi-pass membrane protein</topology>
    </subcellularLocation>
    <subcellularLocation>
        <location evidence="7">Endoplasmic reticulum membrane</location>
        <topology evidence="7">Multi-pass membrane protein</topology>
    </subcellularLocation>
</comment>
<keyword evidence="7" id="KW-0333">Golgi apparatus</keyword>
<evidence type="ECO:0000256" key="8">
    <source>
        <dbReference type="SAM" id="MobiDB-lite"/>
    </source>
</evidence>
<evidence type="ECO:0000313" key="9">
    <source>
        <dbReference type="EMBL" id="KAK5631879.1"/>
    </source>
</evidence>
<feature type="transmembrane region" description="Helical" evidence="7">
    <location>
        <begin position="353"/>
        <end position="371"/>
    </location>
</feature>
<feature type="transmembrane region" description="Helical" evidence="7">
    <location>
        <begin position="298"/>
        <end position="320"/>
    </location>
</feature>
<feature type="compositionally biased region" description="Basic and acidic residues" evidence="8">
    <location>
        <begin position="1"/>
        <end position="10"/>
    </location>
</feature>
<evidence type="ECO:0000256" key="6">
    <source>
        <dbReference type="ARBA" id="ARBA00023136"/>
    </source>
</evidence>
<evidence type="ECO:0000256" key="3">
    <source>
        <dbReference type="ARBA" id="ARBA00011182"/>
    </source>
</evidence>
<evidence type="ECO:0000256" key="5">
    <source>
        <dbReference type="ARBA" id="ARBA00022989"/>
    </source>
</evidence>
<dbReference type="AlphaFoldDB" id="A0AAN7V0T7"/>
<keyword evidence="7" id="KW-0968">Cytoplasmic vesicle</keyword>
<keyword evidence="5 7" id="KW-1133">Transmembrane helix</keyword>
<evidence type="ECO:0000256" key="2">
    <source>
        <dbReference type="ARBA" id="ARBA00010425"/>
    </source>
</evidence>
<dbReference type="InterPro" id="IPR037185">
    <property type="entry name" value="EmrE-like"/>
</dbReference>
<keyword evidence="7" id="KW-0813">Transport</keyword>
<dbReference type="InterPro" id="IPR050186">
    <property type="entry name" value="TPT_transporter"/>
</dbReference>
<feature type="transmembrane region" description="Helical" evidence="7">
    <location>
        <begin position="161"/>
        <end position="181"/>
    </location>
</feature>
<dbReference type="GO" id="GO:0005789">
    <property type="term" value="C:endoplasmic reticulum membrane"/>
    <property type="evidence" value="ECO:0007669"/>
    <property type="project" value="UniProtKB-SubCell"/>
</dbReference>
<organism evidence="9 10">
    <name type="scientific">Xylaria bambusicola</name>
    <dbReference type="NCBI Taxonomy" id="326684"/>
    <lineage>
        <taxon>Eukaryota</taxon>
        <taxon>Fungi</taxon>
        <taxon>Dikarya</taxon>
        <taxon>Ascomycota</taxon>
        <taxon>Pezizomycotina</taxon>
        <taxon>Sordariomycetes</taxon>
        <taxon>Xylariomycetidae</taxon>
        <taxon>Xylariales</taxon>
        <taxon>Xylariaceae</taxon>
        <taxon>Xylaria</taxon>
    </lineage>
</organism>
<gene>
    <name evidence="9" type="ORF">RRF57_007593</name>
</gene>
<feature type="region of interest" description="Disordered" evidence="8">
    <location>
        <begin position="1"/>
        <end position="28"/>
    </location>
</feature>
<protein>
    <recommendedName>
        <fullName evidence="7">GDP-mannose transporter</fullName>
        <shortName evidence="7">GMT</shortName>
    </recommendedName>
</protein>
<feature type="transmembrane region" description="Helical" evidence="7">
    <location>
        <begin position="188"/>
        <end position="206"/>
    </location>
</feature>
<proteinExistence type="inferred from homology"/>
<keyword evidence="6 7" id="KW-0472">Membrane</keyword>
<accession>A0AAN7V0T7</accession>
<dbReference type="EMBL" id="JAWHQM010000021">
    <property type="protein sequence ID" value="KAK5631879.1"/>
    <property type="molecule type" value="Genomic_DNA"/>
</dbReference>
<dbReference type="GO" id="GO:0030659">
    <property type="term" value="C:cytoplasmic vesicle membrane"/>
    <property type="evidence" value="ECO:0007669"/>
    <property type="project" value="UniProtKB-SubCell"/>
</dbReference>
<dbReference type="PANTHER" id="PTHR11132">
    <property type="entry name" value="SOLUTE CARRIER FAMILY 35"/>
    <property type="match status" value="1"/>
</dbReference>
<comment type="caution">
    <text evidence="9">The sequence shown here is derived from an EMBL/GenBank/DDBJ whole genome shotgun (WGS) entry which is preliminary data.</text>
</comment>
<feature type="transmembrane region" description="Helical" evidence="7">
    <location>
        <begin position="226"/>
        <end position="249"/>
    </location>
</feature>
<dbReference type="SUPFAM" id="SSF103481">
    <property type="entry name" value="Multidrug resistance efflux transporter EmrE"/>
    <property type="match status" value="1"/>
</dbReference>
<comment type="function">
    <text evidence="1 7">Involved in the import of GDP-mannose from the cytoplasm into the Golgi lumen.</text>
</comment>
<evidence type="ECO:0000256" key="1">
    <source>
        <dbReference type="ARBA" id="ARBA00003420"/>
    </source>
</evidence>
<comment type="subunit">
    <text evidence="3 7">Homooligomer.</text>
</comment>
<feature type="transmembrane region" description="Helical" evidence="7">
    <location>
        <begin position="261"/>
        <end position="278"/>
    </location>
</feature>